<keyword evidence="3" id="KW-0012">Acyltransferase</keyword>
<name>A0ABW2QLA6_9BURK</name>
<dbReference type="PANTHER" id="PTHR23416">
    <property type="entry name" value="SIALIC ACID SYNTHASE-RELATED"/>
    <property type="match status" value="1"/>
</dbReference>
<dbReference type="Pfam" id="PF14602">
    <property type="entry name" value="Hexapep_2"/>
    <property type="match status" value="1"/>
</dbReference>
<dbReference type="Gene3D" id="2.160.10.10">
    <property type="entry name" value="Hexapeptide repeat proteins"/>
    <property type="match status" value="1"/>
</dbReference>
<dbReference type="InterPro" id="IPR051159">
    <property type="entry name" value="Hexapeptide_acetyltransf"/>
</dbReference>
<dbReference type="PANTHER" id="PTHR23416:SF23">
    <property type="entry name" value="ACETYLTRANSFERASE C18B11.09C-RELATED"/>
    <property type="match status" value="1"/>
</dbReference>
<dbReference type="GO" id="GO:0016746">
    <property type="term" value="F:acyltransferase activity"/>
    <property type="evidence" value="ECO:0007669"/>
    <property type="project" value="UniProtKB-KW"/>
</dbReference>
<dbReference type="CDD" id="cd04647">
    <property type="entry name" value="LbH_MAT_like"/>
    <property type="match status" value="1"/>
</dbReference>
<protein>
    <submittedName>
        <fullName evidence="3">Acyltransferase</fullName>
    </submittedName>
</protein>
<dbReference type="InterPro" id="IPR001451">
    <property type="entry name" value="Hexapep"/>
</dbReference>
<dbReference type="SUPFAM" id="SSF51161">
    <property type="entry name" value="Trimeric LpxA-like enzymes"/>
    <property type="match status" value="1"/>
</dbReference>
<reference evidence="4" key="1">
    <citation type="journal article" date="2019" name="Int. J. Syst. Evol. Microbiol.">
        <title>The Global Catalogue of Microorganisms (GCM) 10K type strain sequencing project: providing services to taxonomists for standard genome sequencing and annotation.</title>
        <authorList>
            <consortium name="The Broad Institute Genomics Platform"/>
            <consortium name="The Broad Institute Genome Sequencing Center for Infectious Disease"/>
            <person name="Wu L."/>
            <person name="Ma J."/>
        </authorList>
    </citation>
    <scope>NUCLEOTIDE SEQUENCE [LARGE SCALE GENOMIC DNA]</scope>
    <source>
        <strain evidence="4">CGMCC 1.12371</strain>
    </source>
</reference>
<dbReference type="RefSeq" id="WP_382223934.1">
    <property type="nucleotide sequence ID" value="NZ_JBHTCA010000008.1"/>
</dbReference>
<gene>
    <name evidence="3" type="ORF">ACFQPB_13070</name>
</gene>
<comment type="similarity">
    <text evidence="1">Belongs to the transferase hexapeptide repeat family.</text>
</comment>
<accession>A0ABW2QLA6</accession>
<dbReference type="EMBL" id="JBHTCA010000008">
    <property type="protein sequence ID" value="MFC7409797.1"/>
    <property type="molecule type" value="Genomic_DNA"/>
</dbReference>
<evidence type="ECO:0000256" key="2">
    <source>
        <dbReference type="ARBA" id="ARBA00022679"/>
    </source>
</evidence>
<evidence type="ECO:0000313" key="4">
    <source>
        <dbReference type="Proteomes" id="UP001596501"/>
    </source>
</evidence>
<dbReference type="InterPro" id="IPR011004">
    <property type="entry name" value="Trimer_LpxA-like_sf"/>
</dbReference>
<dbReference type="Proteomes" id="UP001596501">
    <property type="component" value="Unassembled WGS sequence"/>
</dbReference>
<keyword evidence="4" id="KW-1185">Reference proteome</keyword>
<dbReference type="Pfam" id="PF00132">
    <property type="entry name" value="Hexapep"/>
    <property type="match status" value="1"/>
</dbReference>
<evidence type="ECO:0000313" key="3">
    <source>
        <dbReference type="EMBL" id="MFC7409797.1"/>
    </source>
</evidence>
<proteinExistence type="inferred from homology"/>
<evidence type="ECO:0000256" key="1">
    <source>
        <dbReference type="ARBA" id="ARBA00007274"/>
    </source>
</evidence>
<sequence length="162" mass="16932">MLKIDPTAQVSPLADVEASVRGTLIAIGAHSVIDSFVKIKPAGGNGNLVIGEHVVINSGCVLYTGQGIRIGNHVAIAANCTLAPVNHAYQDRSRLIREQGFLPGRGGIVIEDDVWIGANCVLLDGAVLRRGCVVGAGSLVRGELAPYTVYGGQPLRVLGERQ</sequence>
<comment type="caution">
    <text evidence="3">The sequence shown here is derived from an EMBL/GenBank/DDBJ whole genome shotgun (WGS) entry which is preliminary data.</text>
</comment>
<keyword evidence="2" id="KW-0808">Transferase</keyword>
<organism evidence="3 4">
    <name type="scientific">Hydrogenophaga atypica</name>
    <dbReference type="NCBI Taxonomy" id="249409"/>
    <lineage>
        <taxon>Bacteria</taxon>
        <taxon>Pseudomonadati</taxon>
        <taxon>Pseudomonadota</taxon>
        <taxon>Betaproteobacteria</taxon>
        <taxon>Burkholderiales</taxon>
        <taxon>Comamonadaceae</taxon>
        <taxon>Hydrogenophaga</taxon>
    </lineage>
</organism>